<proteinExistence type="inferred from homology"/>
<feature type="domain" description="CWH43-like N-terminal" evidence="7">
    <location>
        <begin position="52"/>
        <end position="282"/>
    </location>
</feature>
<comment type="caution">
    <text evidence="8">The sequence shown here is derived from an EMBL/GenBank/DDBJ whole genome shotgun (WGS) entry which is preliminary data.</text>
</comment>
<accession>A0ABQ8J9U7</accession>
<keyword evidence="3 6" id="KW-0812">Transmembrane</keyword>
<dbReference type="PANTHER" id="PTHR21324">
    <property type="entry name" value="FASTING-INDUCIBLE INTEGRAL MEMBRANE PROTEIN TM6P1-RELATED"/>
    <property type="match status" value="1"/>
</dbReference>
<reference evidence="8 9" key="2">
    <citation type="journal article" date="2022" name="Mol. Biol. Evol.">
        <title>Comparative Genomics Reveals Insights into the Divergent Evolution of Astigmatic Mites and Household Pest Adaptations.</title>
        <authorList>
            <person name="Xiong Q."/>
            <person name="Wan A.T."/>
            <person name="Liu X."/>
            <person name="Fung C.S."/>
            <person name="Xiao X."/>
            <person name="Malainual N."/>
            <person name="Hou J."/>
            <person name="Wang L."/>
            <person name="Wang M."/>
            <person name="Yang K.Y."/>
            <person name="Cui Y."/>
            <person name="Leung E.L."/>
            <person name="Nong W."/>
            <person name="Shin S.K."/>
            <person name="Au S.W."/>
            <person name="Jeong K.Y."/>
            <person name="Chew F.T."/>
            <person name="Hui J.H."/>
            <person name="Leung T.F."/>
            <person name="Tungtrongchitr A."/>
            <person name="Zhong N."/>
            <person name="Liu Z."/>
            <person name="Tsui S.K."/>
        </authorList>
    </citation>
    <scope>NUCLEOTIDE SEQUENCE [LARGE SCALE GENOMIC DNA]</scope>
    <source>
        <strain evidence="8">Derp</strain>
    </source>
</reference>
<reference evidence="8 9" key="1">
    <citation type="journal article" date="2018" name="J. Allergy Clin. Immunol.">
        <title>High-quality assembly of Dermatophagoides pteronyssinus genome and transcriptome reveals a wide range of novel allergens.</title>
        <authorList>
            <person name="Liu X.Y."/>
            <person name="Yang K.Y."/>
            <person name="Wang M.Q."/>
            <person name="Kwok J.S."/>
            <person name="Zeng X."/>
            <person name="Yang Z."/>
            <person name="Xiao X.J."/>
            <person name="Lau C.P."/>
            <person name="Li Y."/>
            <person name="Huang Z.M."/>
            <person name="Ba J.G."/>
            <person name="Yim A.K."/>
            <person name="Ouyang C.Y."/>
            <person name="Ngai S.M."/>
            <person name="Chan T.F."/>
            <person name="Leung E.L."/>
            <person name="Liu L."/>
            <person name="Liu Z.G."/>
            <person name="Tsui S.K."/>
        </authorList>
    </citation>
    <scope>NUCLEOTIDE SEQUENCE [LARGE SCALE GENOMIC DNA]</scope>
    <source>
        <strain evidence="8">Derp</strain>
    </source>
</reference>
<dbReference type="Pfam" id="PF10277">
    <property type="entry name" value="Frag1"/>
    <property type="match status" value="1"/>
</dbReference>
<dbReference type="InterPro" id="IPR050911">
    <property type="entry name" value="DRAM/TMEM150_Autophagy_Mod"/>
</dbReference>
<comment type="similarity">
    <text evidence="2">Belongs to the DRAM/TMEM150 family.</text>
</comment>
<evidence type="ECO:0000256" key="1">
    <source>
        <dbReference type="ARBA" id="ARBA00004127"/>
    </source>
</evidence>
<dbReference type="EMBL" id="NJHN03000060">
    <property type="protein sequence ID" value="KAH9419349.1"/>
    <property type="molecule type" value="Genomic_DNA"/>
</dbReference>
<keyword evidence="9" id="KW-1185">Reference proteome</keyword>
<evidence type="ECO:0000313" key="8">
    <source>
        <dbReference type="EMBL" id="KAH9419349.1"/>
    </source>
</evidence>
<dbReference type="PANTHER" id="PTHR21324:SF2">
    <property type="entry name" value="EG:22E5.9 PROTEIN"/>
    <property type="match status" value="1"/>
</dbReference>
<evidence type="ECO:0000313" key="9">
    <source>
        <dbReference type="Proteomes" id="UP000887458"/>
    </source>
</evidence>
<evidence type="ECO:0000259" key="7">
    <source>
        <dbReference type="Pfam" id="PF10277"/>
    </source>
</evidence>
<feature type="transmembrane region" description="Helical" evidence="6">
    <location>
        <begin position="175"/>
        <end position="192"/>
    </location>
</feature>
<feature type="transmembrane region" description="Helical" evidence="6">
    <location>
        <begin position="51"/>
        <end position="72"/>
    </location>
</feature>
<keyword evidence="4 6" id="KW-1133">Transmembrane helix</keyword>
<name>A0ABQ8J9U7_DERPT</name>
<feature type="transmembrane region" description="Helical" evidence="6">
    <location>
        <begin position="96"/>
        <end position="119"/>
    </location>
</feature>
<keyword evidence="5 6" id="KW-0472">Membrane</keyword>
<feature type="transmembrane region" description="Helical" evidence="6">
    <location>
        <begin position="258"/>
        <end position="281"/>
    </location>
</feature>
<evidence type="ECO:0000256" key="4">
    <source>
        <dbReference type="ARBA" id="ARBA00022989"/>
    </source>
</evidence>
<gene>
    <name evidence="8" type="primary">DRAM2_3</name>
    <name evidence="8" type="ORF">DERP_005859</name>
</gene>
<organism evidence="8 9">
    <name type="scientific">Dermatophagoides pteronyssinus</name>
    <name type="common">European house dust mite</name>
    <dbReference type="NCBI Taxonomy" id="6956"/>
    <lineage>
        <taxon>Eukaryota</taxon>
        <taxon>Metazoa</taxon>
        <taxon>Ecdysozoa</taxon>
        <taxon>Arthropoda</taxon>
        <taxon>Chelicerata</taxon>
        <taxon>Arachnida</taxon>
        <taxon>Acari</taxon>
        <taxon>Acariformes</taxon>
        <taxon>Sarcoptiformes</taxon>
        <taxon>Astigmata</taxon>
        <taxon>Psoroptidia</taxon>
        <taxon>Analgoidea</taxon>
        <taxon>Pyroglyphidae</taxon>
        <taxon>Dermatophagoidinae</taxon>
        <taxon>Dermatophagoides</taxon>
    </lineage>
</organism>
<feature type="transmembrane region" description="Helical" evidence="6">
    <location>
        <begin position="213"/>
        <end position="233"/>
    </location>
</feature>
<dbReference type="InterPro" id="IPR019402">
    <property type="entry name" value="CWH43_N"/>
</dbReference>
<evidence type="ECO:0000256" key="2">
    <source>
        <dbReference type="ARBA" id="ARBA00006565"/>
    </source>
</evidence>
<feature type="transmembrane region" description="Helical" evidence="6">
    <location>
        <begin position="147"/>
        <end position="163"/>
    </location>
</feature>
<sequence length="296" mass="34578">MNQTESYLIIVEDVDNGSSTLSSAPANLNFLQNIKQITPYKQKFYHIFQQYLWIFPLIIGFLFPVFCLILYVDKLVSDDLHPILPLISDLGSKPPVAGYVAQIFDTIAILNLLTVYARYEQVKFYIKKYFQNSSINICQRLKQNNKYFTIFGCGFSLGVIILGNFRNTEQPMEHGIGFIIMSCILGYIFFTTKICDDLYSFKRIESQPSTIRCCGWIILISLIMSALFLIIAVSQLDSIYHWFDNNQRLNWQPNHPGYIWFTLGTFSEWFFVNCCSIYFFSISHRIHIFNRCHRIK</sequence>
<protein>
    <submittedName>
        <fullName evidence="8">Autophagy modulator</fullName>
    </submittedName>
</protein>
<comment type="subcellular location">
    <subcellularLocation>
        <location evidence="1">Endomembrane system</location>
        <topology evidence="1">Multi-pass membrane protein</topology>
    </subcellularLocation>
</comment>
<evidence type="ECO:0000256" key="5">
    <source>
        <dbReference type="ARBA" id="ARBA00023136"/>
    </source>
</evidence>
<evidence type="ECO:0000256" key="3">
    <source>
        <dbReference type="ARBA" id="ARBA00022692"/>
    </source>
</evidence>
<evidence type="ECO:0000256" key="6">
    <source>
        <dbReference type="SAM" id="Phobius"/>
    </source>
</evidence>
<dbReference type="Proteomes" id="UP000887458">
    <property type="component" value="Unassembled WGS sequence"/>
</dbReference>